<sequence>MRWLPWLPNPVNELLSVVLLAVQDVADLTMGRTTQEPDDGDVVIVVNFYQSSESLGRQQDSAEVIESGRPWRDLEGYDTA</sequence>
<evidence type="ECO:0000313" key="2">
    <source>
        <dbReference type="Proteomes" id="UP000321797"/>
    </source>
</evidence>
<dbReference type="Proteomes" id="UP000321797">
    <property type="component" value="Unassembled WGS sequence"/>
</dbReference>
<comment type="caution">
    <text evidence="1">The sequence shown here is derived from an EMBL/GenBank/DDBJ whole genome shotgun (WGS) entry which is preliminary data.</text>
</comment>
<reference evidence="1 2" key="1">
    <citation type="submission" date="2018-09" db="EMBL/GenBank/DDBJ databases">
        <title>Metagenome Assembled Genomes from an Advanced Water Purification Facility.</title>
        <authorList>
            <person name="Stamps B.W."/>
            <person name="Spear J.R."/>
        </authorList>
    </citation>
    <scope>NUCLEOTIDE SEQUENCE [LARGE SCALE GENOMIC DNA]</scope>
    <source>
        <strain evidence="1">Bin_29_2</strain>
    </source>
</reference>
<protein>
    <submittedName>
        <fullName evidence="1">Uncharacterized protein</fullName>
    </submittedName>
</protein>
<evidence type="ECO:0000313" key="1">
    <source>
        <dbReference type="EMBL" id="TXI50297.1"/>
    </source>
</evidence>
<dbReference type="AlphaFoldDB" id="A0A5C7XLE6"/>
<gene>
    <name evidence="1" type="ORF">E6Q54_21485</name>
</gene>
<dbReference type="EMBL" id="SSGD01000157">
    <property type="protein sequence ID" value="TXI50297.1"/>
    <property type="molecule type" value="Genomic_DNA"/>
</dbReference>
<accession>A0A5C7XLE6</accession>
<proteinExistence type="predicted"/>
<name>A0A5C7XLE6_9MYCO</name>
<organism evidence="1 2">
    <name type="scientific">Mycolicibacter arupensis</name>
    <dbReference type="NCBI Taxonomy" id="342002"/>
    <lineage>
        <taxon>Bacteria</taxon>
        <taxon>Bacillati</taxon>
        <taxon>Actinomycetota</taxon>
        <taxon>Actinomycetes</taxon>
        <taxon>Mycobacteriales</taxon>
        <taxon>Mycobacteriaceae</taxon>
        <taxon>Mycolicibacter</taxon>
    </lineage>
</organism>